<sequence length="191" mass="21437">MSPITYISAVLVALVHLVSANFDLNVVRGEIDTIFPWPDTFGAWVLTDGDDVECADVDGDPIATWAEKPDLSHGRLGIRSIYKDRGYKGPDGFTWLWPMYGTDGNTYGACHVDTRLNWECGFNDHHLRFKGRRKFRCLSSVTAKDINDAWKKNPPSKTFDGYSNPDYPYLHVISHNGTDIPPNSTAIAWEA</sequence>
<gene>
    <name evidence="2" type="ORF">N0V89_003870</name>
</gene>
<keyword evidence="1" id="KW-0732">Signal</keyword>
<dbReference type="AlphaFoldDB" id="A0A9W8XNU7"/>
<evidence type="ECO:0000256" key="1">
    <source>
        <dbReference type="SAM" id="SignalP"/>
    </source>
</evidence>
<protein>
    <submittedName>
        <fullName evidence="2">Uncharacterized protein</fullName>
    </submittedName>
</protein>
<dbReference type="Proteomes" id="UP001140513">
    <property type="component" value="Unassembled WGS sequence"/>
</dbReference>
<feature type="signal peptide" evidence="1">
    <location>
        <begin position="1"/>
        <end position="20"/>
    </location>
</feature>
<evidence type="ECO:0000313" key="2">
    <source>
        <dbReference type="EMBL" id="KAJ4355849.1"/>
    </source>
</evidence>
<proteinExistence type="predicted"/>
<organism evidence="2 3">
    <name type="scientific">Didymosphaeria variabile</name>
    <dbReference type="NCBI Taxonomy" id="1932322"/>
    <lineage>
        <taxon>Eukaryota</taxon>
        <taxon>Fungi</taxon>
        <taxon>Dikarya</taxon>
        <taxon>Ascomycota</taxon>
        <taxon>Pezizomycotina</taxon>
        <taxon>Dothideomycetes</taxon>
        <taxon>Pleosporomycetidae</taxon>
        <taxon>Pleosporales</taxon>
        <taxon>Massarineae</taxon>
        <taxon>Didymosphaeriaceae</taxon>
        <taxon>Didymosphaeria</taxon>
    </lineage>
</organism>
<dbReference type="GeneID" id="80907400"/>
<keyword evidence="3" id="KW-1185">Reference proteome</keyword>
<dbReference type="RefSeq" id="XP_056072975.1">
    <property type="nucleotide sequence ID" value="XM_056212667.1"/>
</dbReference>
<evidence type="ECO:0000313" key="3">
    <source>
        <dbReference type="Proteomes" id="UP001140513"/>
    </source>
</evidence>
<feature type="chain" id="PRO_5040768835" evidence="1">
    <location>
        <begin position="21"/>
        <end position="191"/>
    </location>
</feature>
<dbReference type="OrthoDB" id="3770142at2759"/>
<accession>A0A9W8XNU7</accession>
<dbReference type="EMBL" id="JAPEUX010000003">
    <property type="protein sequence ID" value="KAJ4355849.1"/>
    <property type="molecule type" value="Genomic_DNA"/>
</dbReference>
<reference evidence="2" key="1">
    <citation type="submission" date="2022-10" db="EMBL/GenBank/DDBJ databases">
        <title>Tapping the CABI collections for fungal endophytes: first genome assemblies for Collariella, Neodidymelliopsis, Ascochyta clinopodiicola, Didymella pomorum, Didymosphaeria variabile, Neocosmospora piperis and Neocucurbitaria cava.</title>
        <authorList>
            <person name="Hill R."/>
        </authorList>
    </citation>
    <scope>NUCLEOTIDE SEQUENCE</scope>
    <source>
        <strain evidence="2">IMI 356815</strain>
    </source>
</reference>
<name>A0A9W8XNU7_9PLEO</name>
<comment type="caution">
    <text evidence="2">The sequence shown here is derived from an EMBL/GenBank/DDBJ whole genome shotgun (WGS) entry which is preliminary data.</text>
</comment>